<dbReference type="Gene3D" id="3.40.50.150">
    <property type="entry name" value="Vaccinia Virus protein VP39"/>
    <property type="match status" value="1"/>
</dbReference>
<reference evidence="4" key="1">
    <citation type="submission" date="2019-11" db="EMBL/GenBank/DDBJ databases">
        <title>Isolation and characterization of a novel species in the genus Sulfuriferula.</title>
        <authorList>
            <person name="Mochizuki J."/>
            <person name="Kojima H."/>
            <person name="Fukui M."/>
        </authorList>
    </citation>
    <scope>NUCLEOTIDE SEQUENCE [LARGE SCALE GENOMIC DNA]</scope>
    <source>
        <strain evidence="4">SGTM</strain>
    </source>
</reference>
<evidence type="ECO:0000259" key="2">
    <source>
        <dbReference type="Pfam" id="PF13649"/>
    </source>
</evidence>
<evidence type="ECO:0000256" key="1">
    <source>
        <dbReference type="ARBA" id="ARBA00022679"/>
    </source>
</evidence>
<gene>
    <name evidence="3" type="ORF">SFSGTM_16050</name>
</gene>
<keyword evidence="1" id="KW-0808">Transferase</keyword>
<dbReference type="SUPFAM" id="SSF53335">
    <property type="entry name" value="S-adenosyl-L-methionine-dependent methyltransferases"/>
    <property type="match status" value="1"/>
</dbReference>
<proteinExistence type="predicted"/>
<organism evidence="3 4">
    <name type="scientific">Sulfuriferula nivalis</name>
    <dbReference type="NCBI Taxonomy" id="2675298"/>
    <lineage>
        <taxon>Bacteria</taxon>
        <taxon>Pseudomonadati</taxon>
        <taxon>Pseudomonadota</taxon>
        <taxon>Betaproteobacteria</taxon>
        <taxon>Nitrosomonadales</taxon>
        <taxon>Sulfuricellaceae</taxon>
        <taxon>Sulfuriferula</taxon>
    </lineage>
</organism>
<dbReference type="Proteomes" id="UP000463939">
    <property type="component" value="Chromosome"/>
</dbReference>
<name>A0A809SDV8_9PROT</name>
<dbReference type="AlphaFoldDB" id="A0A809SDV8"/>
<protein>
    <recommendedName>
        <fullName evidence="2">Methyltransferase domain-containing protein</fullName>
    </recommendedName>
</protein>
<sequence>MHNTIFPATAMPDADWWHALWPNPDAVIHDIGITHEMSVLDLACGDGYFTAAIARHIQPAHVIGYDLDATMLALARVHCAELVNCDWILGDAMALSQLIPHKMDYVLMANTFHGVPDQIGLCQQIAQVLSPAGQFAIINWHDMPREQTPVLGQPRGPKTELRMSVTQTSAVLLSAGYKLDRLVELPPYHYAAIFTANTL</sequence>
<accession>A0A809SDV8</accession>
<dbReference type="CDD" id="cd02440">
    <property type="entry name" value="AdoMet_MTases"/>
    <property type="match status" value="1"/>
</dbReference>
<dbReference type="EMBL" id="AP021881">
    <property type="protein sequence ID" value="BBP00897.1"/>
    <property type="molecule type" value="Genomic_DNA"/>
</dbReference>
<keyword evidence="4" id="KW-1185">Reference proteome</keyword>
<dbReference type="GO" id="GO:0016740">
    <property type="term" value="F:transferase activity"/>
    <property type="evidence" value="ECO:0007669"/>
    <property type="project" value="UniProtKB-KW"/>
</dbReference>
<dbReference type="KEGG" id="sniv:SFSGTM_16050"/>
<dbReference type="Pfam" id="PF13649">
    <property type="entry name" value="Methyltransf_25"/>
    <property type="match status" value="1"/>
</dbReference>
<feature type="domain" description="Methyltransferase" evidence="2">
    <location>
        <begin position="39"/>
        <end position="133"/>
    </location>
</feature>
<evidence type="ECO:0000313" key="3">
    <source>
        <dbReference type="EMBL" id="BBP00897.1"/>
    </source>
</evidence>
<dbReference type="RefSeq" id="WP_198420635.1">
    <property type="nucleotide sequence ID" value="NZ_AP021881.1"/>
</dbReference>
<dbReference type="InterPro" id="IPR041698">
    <property type="entry name" value="Methyltransf_25"/>
</dbReference>
<evidence type="ECO:0000313" key="4">
    <source>
        <dbReference type="Proteomes" id="UP000463939"/>
    </source>
</evidence>
<dbReference type="PANTHER" id="PTHR43861">
    <property type="entry name" value="TRANS-ACONITATE 2-METHYLTRANSFERASE-RELATED"/>
    <property type="match status" value="1"/>
</dbReference>
<dbReference type="InterPro" id="IPR029063">
    <property type="entry name" value="SAM-dependent_MTases_sf"/>
</dbReference>